<feature type="compositionally biased region" description="Polar residues" evidence="2">
    <location>
        <begin position="346"/>
        <end position="374"/>
    </location>
</feature>
<evidence type="ECO:0000256" key="1">
    <source>
        <dbReference type="PROSITE-ProRule" id="PRU00047"/>
    </source>
</evidence>
<dbReference type="Pfam" id="PF00098">
    <property type="entry name" value="zf-CCHC"/>
    <property type="match status" value="1"/>
</dbReference>
<feature type="compositionally biased region" description="Polar residues" evidence="2">
    <location>
        <begin position="504"/>
        <end position="524"/>
    </location>
</feature>
<dbReference type="SMART" id="SM00343">
    <property type="entry name" value="ZnF_C2HC"/>
    <property type="match status" value="1"/>
</dbReference>
<dbReference type="Pfam" id="PF03732">
    <property type="entry name" value="Retrotrans_gag"/>
    <property type="match status" value="1"/>
</dbReference>
<proteinExistence type="predicted"/>
<accession>A0A9W8M309</accession>
<keyword evidence="5" id="KW-1185">Reference proteome</keyword>
<name>A0A9W8M309_9FUNG</name>
<gene>
    <name evidence="4" type="ORF">IWW36_000472</name>
</gene>
<feature type="region of interest" description="Disordered" evidence="2">
    <location>
        <begin position="345"/>
        <end position="395"/>
    </location>
</feature>
<evidence type="ECO:0000256" key="2">
    <source>
        <dbReference type="SAM" id="MobiDB-lite"/>
    </source>
</evidence>
<dbReference type="InterPro" id="IPR001878">
    <property type="entry name" value="Znf_CCHC"/>
</dbReference>
<evidence type="ECO:0000259" key="3">
    <source>
        <dbReference type="PROSITE" id="PS50158"/>
    </source>
</evidence>
<reference evidence="4" key="1">
    <citation type="submission" date="2022-07" db="EMBL/GenBank/DDBJ databases">
        <title>Phylogenomic reconstructions and comparative analyses of Kickxellomycotina fungi.</title>
        <authorList>
            <person name="Reynolds N.K."/>
            <person name="Stajich J.E."/>
            <person name="Barry K."/>
            <person name="Grigoriev I.V."/>
            <person name="Crous P."/>
            <person name="Smith M.E."/>
        </authorList>
    </citation>
    <scope>NUCLEOTIDE SEQUENCE</scope>
    <source>
        <strain evidence="4">NRRL 1566</strain>
    </source>
</reference>
<evidence type="ECO:0000313" key="5">
    <source>
        <dbReference type="Proteomes" id="UP001139887"/>
    </source>
</evidence>
<feature type="compositionally biased region" description="Basic and acidic residues" evidence="2">
    <location>
        <begin position="375"/>
        <end position="385"/>
    </location>
</feature>
<dbReference type="InterPro" id="IPR005162">
    <property type="entry name" value="Retrotrans_gag_dom"/>
</dbReference>
<dbReference type="GO" id="GO:0003676">
    <property type="term" value="F:nucleic acid binding"/>
    <property type="evidence" value="ECO:0007669"/>
    <property type="project" value="InterPro"/>
</dbReference>
<organism evidence="4 5">
    <name type="scientific">Coemansia brasiliensis</name>
    <dbReference type="NCBI Taxonomy" id="2650707"/>
    <lineage>
        <taxon>Eukaryota</taxon>
        <taxon>Fungi</taxon>
        <taxon>Fungi incertae sedis</taxon>
        <taxon>Zoopagomycota</taxon>
        <taxon>Kickxellomycotina</taxon>
        <taxon>Kickxellomycetes</taxon>
        <taxon>Kickxellales</taxon>
        <taxon>Kickxellaceae</taxon>
        <taxon>Coemansia</taxon>
    </lineage>
</organism>
<comment type="caution">
    <text evidence="4">The sequence shown here is derived from an EMBL/GenBank/DDBJ whole genome shotgun (WGS) entry which is preliminary data.</text>
</comment>
<dbReference type="Proteomes" id="UP001139887">
    <property type="component" value="Unassembled WGS sequence"/>
</dbReference>
<dbReference type="EMBL" id="JANBUW010000004">
    <property type="protein sequence ID" value="KAJ2852328.1"/>
    <property type="molecule type" value="Genomic_DNA"/>
</dbReference>
<feature type="region of interest" description="Disordered" evidence="2">
    <location>
        <begin position="498"/>
        <end position="524"/>
    </location>
</feature>
<dbReference type="Gene3D" id="4.10.60.10">
    <property type="entry name" value="Zinc finger, CCHC-type"/>
    <property type="match status" value="1"/>
</dbReference>
<dbReference type="GO" id="GO:0008270">
    <property type="term" value="F:zinc ion binding"/>
    <property type="evidence" value="ECO:0007669"/>
    <property type="project" value="UniProtKB-KW"/>
</dbReference>
<protein>
    <recommendedName>
        <fullName evidence="3">CCHC-type domain-containing protein</fullName>
    </recommendedName>
</protein>
<dbReference type="PROSITE" id="PS50158">
    <property type="entry name" value="ZF_CCHC"/>
    <property type="match status" value="1"/>
</dbReference>
<keyword evidence="1" id="KW-0862">Zinc</keyword>
<feature type="domain" description="CCHC-type" evidence="3">
    <location>
        <begin position="434"/>
        <end position="448"/>
    </location>
</feature>
<dbReference type="OrthoDB" id="5371740at2759"/>
<keyword evidence="1" id="KW-0863">Zinc-finger</keyword>
<dbReference type="InterPro" id="IPR036875">
    <property type="entry name" value="Znf_CCHC_sf"/>
</dbReference>
<feature type="region of interest" description="Disordered" evidence="2">
    <location>
        <begin position="58"/>
        <end position="83"/>
    </location>
</feature>
<sequence length="524" mass="57046">MDDEGPAFLAFSGLPDENIYDFVTNVEALRKHFKWSNQVTYCYARTMLKGSARKIVQTNKPGNSTSNIANDTTKSKTLGEEAVDPNSWNNLKSALVFEFSDQYAQDRAMVQLLTTRQQAGESSSEYTQRFVSMVSSLVAAHPLDSNLLAMLFATGLRSEKLRWELLLRRLNTIDKAVGYVAPDQLYKVAKLASLLSPLPTPASAVGSAGELSPTSEASASFAGSAQNAGSLAASSTFVDEADEISMREVYGISDLDMASLGLTDSGLVARGSTANGASFALDEDIDEVQSAMPWAATANADSGYWTPPRLPNAQQRRQHRQSMLAHTQPALHGSASMSYIGPDHSWTANRQAGRSGSFTPTRLGTSTLHQSMDLTDNRHRTDRAQSKSSADTCSDIDDQMRSASELNSLADQLESLSSVLRTQSDSKRRRPRLCYRCRQKGHIASDCPLPPEMAVPNQQTREKAAAANLAKPLPRSNTINSSSTAVSWRAGGDNFSATFHPHNSLGTPSRRYTQSWGRNHPQNL</sequence>
<evidence type="ECO:0000313" key="4">
    <source>
        <dbReference type="EMBL" id="KAJ2852328.1"/>
    </source>
</evidence>
<dbReference type="AlphaFoldDB" id="A0A9W8M309"/>
<feature type="compositionally biased region" description="Polar residues" evidence="2">
    <location>
        <begin position="58"/>
        <end position="72"/>
    </location>
</feature>
<keyword evidence="1" id="KW-0479">Metal-binding</keyword>
<dbReference type="SUPFAM" id="SSF57756">
    <property type="entry name" value="Retrovirus zinc finger-like domains"/>
    <property type="match status" value="1"/>
</dbReference>